<name>E8M0Z4_PHOS4</name>
<dbReference type="AlphaFoldDB" id="E8M0Z4"/>
<dbReference type="RefSeq" id="WP_008072510.1">
    <property type="nucleotide sequence ID" value="NZ_AEVT01000002.1"/>
</dbReference>
<evidence type="ECO:0000313" key="1">
    <source>
        <dbReference type="EMBL" id="EGA72380.1"/>
    </source>
</evidence>
<organism evidence="1 2">
    <name type="scientific">Vibrio sinaloensis DSM 21326</name>
    <dbReference type="NCBI Taxonomy" id="945550"/>
    <lineage>
        <taxon>Bacteria</taxon>
        <taxon>Pseudomonadati</taxon>
        <taxon>Pseudomonadota</taxon>
        <taxon>Gammaproteobacteria</taxon>
        <taxon>Vibrionales</taxon>
        <taxon>Vibrionaceae</taxon>
        <taxon>Vibrio</taxon>
        <taxon>Vibrio oreintalis group</taxon>
    </lineage>
</organism>
<sequence>MPLLIPLVFVGGGIVGFQLSEGSSKLIMLLTLLVVGYVLLKGKL</sequence>
<dbReference type="GeneID" id="95571804"/>
<evidence type="ECO:0000313" key="2">
    <source>
        <dbReference type="Proteomes" id="UP000006228"/>
    </source>
</evidence>
<accession>E8M0Z4</accession>
<proteinExistence type="predicted"/>
<reference evidence="1 2" key="1">
    <citation type="journal article" date="2012" name="Int. J. Syst. Evol. Microbiol.">
        <title>Vibrio caribbeanicus sp. nov., isolated from the marine sponge Scleritoderma cyanea.</title>
        <authorList>
            <person name="Hoffmann M."/>
            <person name="Monday S.R."/>
            <person name="Allard M.W."/>
            <person name="Strain E.A."/>
            <person name="Whittaker P."/>
            <person name="Naum M."/>
            <person name="McCarthy P.J."/>
            <person name="Lopez J.V."/>
            <person name="Fischer M."/>
            <person name="Brown E.W."/>
        </authorList>
    </citation>
    <scope>NUCLEOTIDE SEQUENCE [LARGE SCALE GENOMIC DNA]</scope>
    <source>
        <strain evidence="2">DSMZ 21326</strain>
    </source>
</reference>
<protein>
    <submittedName>
        <fullName evidence="1">Uncharacterized protein</fullName>
    </submittedName>
</protein>
<comment type="caution">
    <text evidence="1">The sequence shown here is derived from an EMBL/GenBank/DDBJ whole genome shotgun (WGS) entry which is preliminary data.</text>
</comment>
<dbReference type="Proteomes" id="UP000006228">
    <property type="component" value="Unassembled WGS sequence"/>
</dbReference>
<dbReference type="EMBL" id="AEVT01000002">
    <property type="protein sequence ID" value="EGA72380.1"/>
    <property type="molecule type" value="Genomic_DNA"/>
</dbReference>
<gene>
    <name evidence="1" type="ORF">VISI1226_20600</name>
</gene>